<comment type="caution">
    <text evidence="2">The sequence shown here is derived from an EMBL/GenBank/DDBJ whole genome shotgun (WGS) entry which is preliminary data.</text>
</comment>
<sequence length="125" mass="14243">MWIRRKSVIFKREEAYRYVFAKPVPCVFTIIRAGSEDVTLNPGEGELVDISPGGCQMAASLDIPVEQEVSVQVNFTLNDEEIRVEGQLVWKKPFGLGFQYGVEFSQDEDLAELITDELKKMVKRE</sequence>
<name>A0A5D4MA69_9BACI</name>
<proteinExistence type="predicted"/>
<protein>
    <submittedName>
        <fullName evidence="2">PilZ domain-containing protein</fullName>
    </submittedName>
</protein>
<feature type="domain" description="PilZ" evidence="1">
    <location>
        <begin position="36"/>
        <end position="111"/>
    </location>
</feature>
<dbReference type="AlphaFoldDB" id="A0A5D4MA69"/>
<dbReference type="InterPro" id="IPR009875">
    <property type="entry name" value="PilZ_domain"/>
</dbReference>
<evidence type="ECO:0000313" key="2">
    <source>
        <dbReference type="EMBL" id="TYR98854.1"/>
    </source>
</evidence>
<evidence type="ECO:0000259" key="1">
    <source>
        <dbReference type="Pfam" id="PF07238"/>
    </source>
</evidence>
<dbReference type="Pfam" id="PF07238">
    <property type="entry name" value="PilZ"/>
    <property type="match status" value="1"/>
</dbReference>
<reference evidence="2 3" key="1">
    <citation type="submission" date="2019-08" db="EMBL/GenBank/DDBJ databases">
        <title>Bacillus genomes from the desert of Cuatro Cienegas, Coahuila.</title>
        <authorList>
            <person name="Olmedo-Alvarez G."/>
        </authorList>
    </citation>
    <scope>NUCLEOTIDE SEQUENCE [LARGE SCALE GENOMIC DNA]</scope>
    <source>
        <strain evidence="2 3">CH128b_4D</strain>
    </source>
</reference>
<organism evidence="2 3">
    <name type="scientific">Rossellomorea vietnamensis</name>
    <dbReference type="NCBI Taxonomy" id="218284"/>
    <lineage>
        <taxon>Bacteria</taxon>
        <taxon>Bacillati</taxon>
        <taxon>Bacillota</taxon>
        <taxon>Bacilli</taxon>
        <taxon>Bacillales</taxon>
        <taxon>Bacillaceae</taxon>
        <taxon>Rossellomorea</taxon>
    </lineage>
</organism>
<dbReference type="Proteomes" id="UP000325182">
    <property type="component" value="Unassembled WGS sequence"/>
</dbReference>
<dbReference type="Gene3D" id="2.40.10.220">
    <property type="entry name" value="predicted glycosyltransferase like domains"/>
    <property type="match status" value="1"/>
</dbReference>
<accession>A0A5D4MA69</accession>
<evidence type="ECO:0000313" key="3">
    <source>
        <dbReference type="Proteomes" id="UP000325182"/>
    </source>
</evidence>
<dbReference type="SUPFAM" id="SSF141371">
    <property type="entry name" value="PilZ domain-like"/>
    <property type="match status" value="1"/>
</dbReference>
<gene>
    <name evidence="2" type="ORF">FZC84_12570</name>
</gene>
<dbReference type="GO" id="GO:0035438">
    <property type="term" value="F:cyclic-di-GMP binding"/>
    <property type="evidence" value="ECO:0007669"/>
    <property type="project" value="InterPro"/>
</dbReference>
<dbReference type="EMBL" id="VTEG01000008">
    <property type="protein sequence ID" value="TYR98854.1"/>
    <property type="molecule type" value="Genomic_DNA"/>
</dbReference>